<evidence type="ECO:0000256" key="3">
    <source>
        <dbReference type="ARBA" id="ARBA00023242"/>
    </source>
</evidence>
<dbReference type="SMART" id="SM00355">
    <property type="entry name" value="ZnF_C2H2"/>
    <property type="match status" value="2"/>
</dbReference>
<proteinExistence type="predicted"/>
<feature type="region of interest" description="Disordered" evidence="6">
    <location>
        <begin position="373"/>
        <end position="400"/>
    </location>
</feature>
<feature type="domain" description="C2H2-type" evidence="8">
    <location>
        <begin position="408"/>
        <end position="436"/>
    </location>
</feature>
<evidence type="ECO:0000259" key="8">
    <source>
        <dbReference type="PROSITE" id="PS50157"/>
    </source>
</evidence>
<feature type="compositionally biased region" description="Basic residues" evidence="6">
    <location>
        <begin position="381"/>
        <end position="390"/>
    </location>
</feature>
<accession>A0A2T3ZLV8</accession>
<reference evidence="9 10" key="1">
    <citation type="submission" date="2016-07" db="EMBL/GenBank/DDBJ databases">
        <title>Multiple horizontal gene transfer events from other fungi enriched the ability of initially mycotrophic Trichoderma (Ascomycota) to feed on dead plant biomass.</title>
        <authorList>
            <consortium name="DOE Joint Genome Institute"/>
            <person name="Aerts A."/>
            <person name="Atanasova L."/>
            <person name="Chenthamara K."/>
            <person name="Zhang J."/>
            <person name="Grujic M."/>
            <person name="Henrissat B."/>
            <person name="Kuo A."/>
            <person name="Salamov A."/>
            <person name="Lipzen A."/>
            <person name="Labutti K."/>
            <person name="Barry K."/>
            <person name="Miao Y."/>
            <person name="Rahimi M.J."/>
            <person name="Shen Q."/>
            <person name="Grigoriev I.V."/>
            <person name="Kubicek C.P."/>
            <person name="Druzhinina I.S."/>
        </authorList>
    </citation>
    <scope>NUCLEOTIDE SEQUENCE [LARGE SCALE GENOMIC DNA]</scope>
    <source>
        <strain evidence="9 10">CBS 433.97</strain>
    </source>
</reference>
<dbReference type="InterPro" id="IPR001356">
    <property type="entry name" value="HD"/>
</dbReference>
<dbReference type="InterPro" id="IPR050224">
    <property type="entry name" value="TALE_homeobox"/>
</dbReference>
<name>A0A2T3ZLV8_TRIA4</name>
<protein>
    <recommendedName>
        <fullName evidence="11">Homeobox domain-containing protein</fullName>
    </recommendedName>
</protein>
<evidence type="ECO:0000256" key="5">
    <source>
        <dbReference type="PROSITE-ProRule" id="PRU00108"/>
    </source>
</evidence>
<keyword evidence="4" id="KW-0862">Zinc</keyword>
<feature type="region of interest" description="Disordered" evidence="6">
    <location>
        <begin position="339"/>
        <end position="361"/>
    </location>
</feature>
<dbReference type="PROSITE" id="PS50157">
    <property type="entry name" value="ZINC_FINGER_C2H2_2"/>
    <property type="match status" value="1"/>
</dbReference>
<evidence type="ECO:0000256" key="1">
    <source>
        <dbReference type="ARBA" id="ARBA00023125"/>
    </source>
</evidence>
<dbReference type="InterPro" id="IPR008422">
    <property type="entry name" value="KN_HD"/>
</dbReference>
<feature type="compositionally biased region" description="Low complexity" evidence="6">
    <location>
        <begin position="343"/>
        <end position="361"/>
    </location>
</feature>
<evidence type="ECO:0000256" key="6">
    <source>
        <dbReference type="SAM" id="MobiDB-lite"/>
    </source>
</evidence>
<dbReference type="Pfam" id="PF05920">
    <property type="entry name" value="Homeobox_KN"/>
    <property type="match status" value="1"/>
</dbReference>
<evidence type="ECO:0000313" key="9">
    <source>
        <dbReference type="EMBL" id="PTB45797.1"/>
    </source>
</evidence>
<evidence type="ECO:0000256" key="4">
    <source>
        <dbReference type="PROSITE-ProRule" id="PRU00042"/>
    </source>
</evidence>
<feature type="region of interest" description="Disordered" evidence="6">
    <location>
        <begin position="853"/>
        <end position="882"/>
    </location>
</feature>
<dbReference type="SMART" id="SM00389">
    <property type="entry name" value="HOX"/>
    <property type="match status" value="1"/>
</dbReference>
<dbReference type="PROSITE" id="PS00028">
    <property type="entry name" value="ZINC_FINGER_C2H2_1"/>
    <property type="match status" value="1"/>
</dbReference>
<dbReference type="InterPro" id="IPR009057">
    <property type="entry name" value="Homeodomain-like_sf"/>
</dbReference>
<feature type="compositionally biased region" description="Polar residues" evidence="6">
    <location>
        <begin position="257"/>
        <end position="269"/>
    </location>
</feature>
<evidence type="ECO:0000256" key="2">
    <source>
        <dbReference type="ARBA" id="ARBA00023155"/>
    </source>
</evidence>
<feature type="region of interest" description="Disordered" evidence="6">
    <location>
        <begin position="249"/>
        <end position="281"/>
    </location>
</feature>
<dbReference type="Gene3D" id="1.10.10.60">
    <property type="entry name" value="Homeodomain-like"/>
    <property type="match status" value="1"/>
</dbReference>
<feature type="compositionally biased region" description="Polar residues" evidence="6">
    <location>
        <begin position="870"/>
        <end position="882"/>
    </location>
</feature>
<keyword evidence="4" id="KW-0479">Metal-binding</keyword>
<dbReference type="SUPFAM" id="SSF46689">
    <property type="entry name" value="Homeodomain-like"/>
    <property type="match status" value="1"/>
</dbReference>
<dbReference type="STRING" id="1042311.A0A2T3ZLV8"/>
<dbReference type="GO" id="GO:0003677">
    <property type="term" value="F:DNA binding"/>
    <property type="evidence" value="ECO:0007669"/>
    <property type="project" value="UniProtKB-UniRule"/>
</dbReference>
<dbReference type="InterPro" id="IPR013087">
    <property type="entry name" value="Znf_C2H2_type"/>
</dbReference>
<gene>
    <name evidence="9" type="ORF">M441DRAFT_65433</name>
</gene>
<dbReference type="Proteomes" id="UP000240493">
    <property type="component" value="Unassembled WGS sequence"/>
</dbReference>
<evidence type="ECO:0000313" key="10">
    <source>
        <dbReference type="Proteomes" id="UP000240493"/>
    </source>
</evidence>
<keyword evidence="1 5" id="KW-0238">DNA-binding</keyword>
<organism evidence="9 10">
    <name type="scientific">Trichoderma asperellum (strain ATCC 204424 / CBS 433.97 / NBRC 101777)</name>
    <dbReference type="NCBI Taxonomy" id="1042311"/>
    <lineage>
        <taxon>Eukaryota</taxon>
        <taxon>Fungi</taxon>
        <taxon>Dikarya</taxon>
        <taxon>Ascomycota</taxon>
        <taxon>Pezizomycotina</taxon>
        <taxon>Sordariomycetes</taxon>
        <taxon>Hypocreomycetidae</taxon>
        <taxon>Hypocreales</taxon>
        <taxon>Hypocreaceae</taxon>
        <taxon>Trichoderma</taxon>
    </lineage>
</organism>
<dbReference type="PANTHER" id="PTHR11850">
    <property type="entry name" value="HOMEOBOX PROTEIN TRANSCRIPTION FACTORS"/>
    <property type="match status" value="1"/>
</dbReference>
<feature type="compositionally biased region" description="Low complexity" evidence="6">
    <location>
        <begin position="855"/>
        <end position="868"/>
    </location>
</feature>
<dbReference type="GO" id="GO:0006355">
    <property type="term" value="P:regulation of DNA-templated transcription"/>
    <property type="evidence" value="ECO:0007669"/>
    <property type="project" value="InterPro"/>
</dbReference>
<dbReference type="Pfam" id="PF03221">
    <property type="entry name" value="HTH_Tnp_Tc5"/>
    <property type="match status" value="1"/>
</dbReference>
<keyword evidence="10" id="KW-1185">Reference proteome</keyword>
<keyword evidence="4" id="KW-0863">Zinc-finger</keyword>
<dbReference type="InterPro" id="IPR006600">
    <property type="entry name" value="HTH_CenpB_DNA-bd_dom"/>
</dbReference>
<evidence type="ECO:0000259" key="7">
    <source>
        <dbReference type="PROSITE" id="PS50071"/>
    </source>
</evidence>
<feature type="DNA-binding region" description="Homeobox" evidence="5">
    <location>
        <begin position="194"/>
        <end position="256"/>
    </location>
</feature>
<keyword evidence="3 5" id="KW-0539">Nucleus</keyword>
<dbReference type="GO" id="GO:0005634">
    <property type="term" value="C:nucleus"/>
    <property type="evidence" value="ECO:0007669"/>
    <property type="project" value="UniProtKB-SubCell"/>
</dbReference>
<dbReference type="CDD" id="cd00086">
    <property type="entry name" value="homeodomain"/>
    <property type="match status" value="1"/>
</dbReference>
<keyword evidence="2 5" id="KW-0371">Homeobox</keyword>
<dbReference type="EMBL" id="KZ679257">
    <property type="protein sequence ID" value="PTB45797.1"/>
    <property type="molecule type" value="Genomic_DNA"/>
</dbReference>
<dbReference type="PROSITE" id="PS50071">
    <property type="entry name" value="HOMEOBOX_2"/>
    <property type="match status" value="1"/>
</dbReference>
<dbReference type="AlphaFoldDB" id="A0A2T3ZLV8"/>
<dbReference type="GO" id="GO:0008270">
    <property type="term" value="F:zinc ion binding"/>
    <property type="evidence" value="ECO:0007669"/>
    <property type="project" value="UniProtKB-KW"/>
</dbReference>
<dbReference type="OrthoDB" id="10056939at2759"/>
<comment type="subcellular location">
    <subcellularLocation>
        <location evidence="5">Nucleus</location>
    </subcellularLocation>
</comment>
<feature type="domain" description="Homeobox" evidence="7">
    <location>
        <begin position="192"/>
        <end position="255"/>
    </location>
</feature>
<evidence type="ECO:0008006" key="11">
    <source>
        <dbReference type="Google" id="ProtNLM"/>
    </source>
</evidence>
<sequence length="1205" mass="134705">MTSIDELDEYVNWDNAGAAAYPPVPNMSSTGNPADDDIGLVLENVNEDDFSFCALQHFEHNNFSQVPGVAESASLDATEALLWETPENPCAHCVLGGYACKKIREGIHKGYCTSCVALGLECSFGGVIPDNLNPESTRLSWSSAEMSNNAITQEDLINIQPVRPLGTPSFLDLMNLQTTGPIEDGIASAKAGTPPKIGARFSRESVRILKNWLSTHNRHPYPSDEEKEMLQRQTGLNKTQITNWLANARRRGKAQPPRSTSPHVGNLSASIDIPRRRGTPALESMNPLQRWEHSPPEHEPASVTAIARAVTASSSSGVSSGLNSPYSFNYTDDGSSRSLCNQSSASSVGTSHSSGGSLHSAFSHGSRNSWGSFGSAPFATKARRRRRRRAAPGNEGGSTSLSIPLKTFQCTFCTETFRTKHDWQRHEKSLHLSLERWVCAPDGPRAVNPENGLLCCVFCGEVNPDDAHVETHNHSACQERSLEERTFYRKDHLNQHLRLVHNVKFMEWAMKPWRVATPEIRSRCGFCGIVMDTWTIRVDHLAEHFKTGYSMADWKGDWGFEVPVLDMVENSIPPYLIHHERKSPLPYNASQSPPESPRNAYELIKLELAYFGSNFWDLHGRAPTEDDLTLEGCRIIFASELLSLQGIATQASWLRDIIMSQEAIVKQARFGPLRGAAENRLQTLKINGKDNLFEECPMERQLQEYVKAKQLLGLTAMDDELQEEARKIVGRVEEVCTHPSEAVANWLLRMITASTKWLEGFRRRAHLPRSEDVQHKSIRSTDPNSIDSTIHNYSRVESELAAFLREERTMGREPTDHELQRQARIIVYEFDDGWNQTVADNHEWLAAFKARNHPNKTSTSDSPSSPKNFRVNTSKPAEKSQISLSTIAPNPFSEFQARLDENGNHLRSFQYFLNDANCYRRLEKELRRWVVSTMSPNNPNRHVPTDEELQYQARWILYDDDDPWNYTAADNAEWLHRFKRDTRIINDSGPGLPPGYAWALEQGGTGFAPPYAFLGDHDPVNNNVEVAMRTGAKAITAGHSAVNSYLEELTSSPSRKPAVIFCSRELEWGLQQYSKAYFIDTGLLPSDMALKAKAREILKTETTAADDPVLLDKFKTWLITKLPQLASGEPIQQEADAMGSFPSAVPTNMDINISDAEIGDILKDMDFDFGLGTMEGIEHDGGVSLKATFPGESEPSVHEIVNDDE</sequence>